<dbReference type="EMBL" id="JAVDPF010000044">
    <property type="protein sequence ID" value="KAL1867364.1"/>
    <property type="molecule type" value="Genomic_DNA"/>
</dbReference>
<evidence type="ECO:0000313" key="3">
    <source>
        <dbReference type="Proteomes" id="UP001583193"/>
    </source>
</evidence>
<evidence type="ECO:0000259" key="1">
    <source>
        <dbReference type="Pfam" id="PF07687"/>
    </source>
</evidence>
<feature type="domain" description="Peptidase M20 dimerisation" evidence="1">
    <location>
        <begin position="46"/>
        <end position="142"/>
    </location>
</feature>
<reference evidence="2 3" key="1">
    <citation type="journal article" date="2024" name="IMA Fungus">
        <title>IMA Genome - F19 : A genome assembly and annotation guide to empower mycologists, including annotated draft genome sequences of Ceratocystis pirilliformis, Diaporthe australafricana, Fusarium ophioides, Paecilomyces lecythidis, and Sporothrix stenoceras.</title>
        <authorList>
            <person name="Aylward J."/>
            <person name="Wilson A.M."/>
            <person name="Visagie C.M."/>
            <person name="Spraker J."/>
            <person name="Barnes I."/>
            <person name="Buitendag C."/>
            <person name="Ceriani C."/>
            <person name="Del Mar Angel L."/>
            <person name="du Plessis D."/>
            <person name="Fuchs T."/>
            <person name="Gasser K."/>
            <person name="Kramer D."/>
            <person name="Li W."/>
            <person name="Munsamy K."/>
            <person name="Piso A."/>
            <person name="Price J.L."/>
            <person name="Sonnekus B."/>
            <person name="Thomas C."/>
            <person name="van der Nest A."/>
            <person name="van Dijk A."/>
            <person name="van Heerden A."/>
            <person name="van Vuuren N."/>
            <person name="Yilmaz N."/>
            <person name="Duong T.A."/>
            <person name="van der Merwe N.A."/>
            <person name="Wingfield M.J."/>
            <person name="Wingfield B.D."/>
        </authorList>
    </citation>
    <scope>NUCLEOTIDE SEQUENCE [LARGE SCALE GENOMIC DNA]</scope>
    <source>
        <strain evidence="2 3">CMW 18167</strain>
    </source>
</reference>
<dbReference type="Gene3D" id="3.30.70.360">
    <property type="match status" value="1"/>
</dbReference>
<evidence type="ECO:0000313" key="2">
    <source>
        <dbReference type="EMBL" id="KAL1867364.1"/>
    </source>
</evidence>
<dbReference type="InterPro" id="IPR017439">
    <property type="entry name" value="Amidohydrolase"/>
</dbReference>
<accession>A0ABR3WVK6</accession>
<protein>
    <recommendedName>
        <fullName evidence="1">Peptidase M20 dimerisation domain-containing protein</fullName>
    </recommendedName>
</protein>
<dbReference type="Proteomes" id="UP001583193">
    <property type="component" value="Unassembled WGS sequence"/>
</dbReference>
<sequence length="273" mass="29697">MVDDGLFDPKKHACPVPDVLLGQHVFPLRPGSVVTKSGPILAAADSLRITVYGQGGHGSMPHRCIDPVVLASSIVLKLQTIVSREIPPEETAVVTVGSLKAGDAVNVISDEAVLQVNIRTMSEEWRKRVLDGVQRIVKAECEAARSPREPLFEKLNAFPLTSNDRETTEKVREAFTAHFGDEHANMDTAASGSEDFQNLATAVNKPSVFWGWSGSDPRVWEKHQKEGILNQLPVNHSPFFAPGIHPTISTGIDAMVVAALSFVGKNQGREFDF</sequence>
<name>A0ABR3WVK6_9EURO</name>
<dbReference type="PANTHER" id="PTHR11014">
    <property type="entry name" value="PEPTIDASE M20 FAMILY MEMBER"/>
    <property type="match status" value="1"/>
</dbReference>
<organism evidence="2 3">
    <name type="scientific">Paecilomyces lecythidis</name>
    <dbReference type="NCBI Taxonomy" id="3004212"/>
    <lineage>
        <taxon>Eukaryota</taxon>
        <taxon>Fungi</taxon>
        <taxon>Dikarya</taxon>
        <taxon>Ascomycota</taxon>
        <taxon>Pezizomycotina</taxon>
        <taxon>Eurotiomycetes</taxon>
        <taxon>Eurotiomycetidae</taxon>
        <taxon>Eurotiales</taxon>
        <taxon>Thermoascaceae</taxon>
        <taxon>Paecilomyces</taxon>
    </lineage>
</organism>
<gene>
    <name evidence="2" type="ORF">Plec18167_008635</name>
</gene>
<dbReference type="PANTHER" id="PTHR11014:SF63">
    <property type="entry name" value="METALLOPEPTIDASE, PUTATIVE (AFU_ORTHOLOGUE AFUA_6G09600)-RELATED"/>
    <property type="match status" value="1"/>
</dbReference>
<dbReference type="SUPFAM" id="SSF53187">
    <property type="entry name" value="Zn-dependent exopeptidases"/>
    <property type="match status" value="1"/>
</dbReference>
<proteinExistence type="predicted"/>
<keyword evidence="3" id="KW-1185">Reference proteome</keyword>
<comment type="caution">
    <text evidence="2">The sequence shown here is derived from an EMBL/GenBank/DDBJ whole genome shotgun (WGS) entry which is preliminary data.</text>
</comment>
<dbReference type="InterPro" id="IPR036264">
    <property type="entry name" value="Bact_exopeptidase_dim_dom"/>
</dbReference>
<dbReference type="InterPro" id="IPR011650">
    <property type="entry name" value="Peptidase_M20_dimer"/>
</dbReference>
<dbReference type="Pfam" id="PF07687">
    <property type="entry name" value="M20_dimer"/>
    <property type="match status" value="1"/>
</dbReference>
<dbReference type="SUPFAM" id="SSF55031">
    <property type="entry name" value="Bacterial exopeptidase dimerisation domain"/>
    <property type="match status" value="1"/>
</dbReference>